<dbReference type="InterPro" id="IPR024457">
    <property type="entry name" value="Putative_integrase_N"/>
</dbReference>
<evidence type="ECO:0000256" key="1">
    <source>
        <dbReference type="ARBA" id="ARBA00022908"/>
    </source>
</evidence>
<dbReference type="AlphaFoldDB" id="A0A3S4EP57"/>
<dbReference type="EMBL" id="LR134142">
    <property type="protein sequence ID" value="VEA03538.1"/>
    <property type="molecule type" value="Genomic_DNA"/>
</dbReference>
<evidence type="ECO:0000256" key="2">
    <source>
        <dbReference type="ARBA" id="ARBA00023125"/>
    </source>
</evidence>
<dbReference type="Gene3D" id="1.10.443.10">
    <property type="entry name" value="Intergrase catalytic core"/>
    <property type="match status" value="1"/>
</dbReference>
<evidence type="ECO:0000256" key="3">
    <source>
        <dbReference type="ARBA" id="ARBA00023172"/>
    </source>
</evidence>
<evidence type="ECO:0000256" key="4">
    <source>
        <dbReference type="PROSITE-ProRule" id="PRU01248"/>
    </source>
</evidence>
<organism evidence="7 8">
    <name type="scientific">Salmonella enterica subsp. enterica serovar Sanjuan</name>
    <dbReference type="NCBI Taxonomy" id="1160765"/>
    <lineage>
        <taxon>Bacteria</taxon>
        <taxon>Pseudomonadati</taxon>
        <taxon>Pseudomonadota</taxon>
        <taxon>Gammaproteobacteria</taxon>
        <taxon>Enterobacterales</taxon>
        <taxon>Enterobacteriaceae</taxon>
        <taxon>Salmonella</taxon>
    </lineage>
</organism>
<dbReference type="InterPro" id="IPR024456">
    <property type="entry name" value="Integrase_catalytic_putative"/>
</dbReference>
<proteinExistence type="predicted"/>
<gene>
    <name evidence="7" type="ORF">NCTC7406_00917</name>
</gene>
<sequence length="311" mass="34884">MAKSAKSAKSARSKVEIFRKDFITLARRAGGSYRTIAERTRIAHQFLQHLNNTGIKLRQVDSLKARYIESYIRQRLDGGIGKRTLQNEMSAMRAILSEAGKHKLADPQNERLNNRALGLSGASRDGTKSPMSPEQFKTVFSAIEKKDPGVAATMQLSYVLGLRNKEAVQSAKSLDTWKRTLEKGGNKINVVFGTKGGRPRETTIIDRERVLQAVNYALKYTQEHEGKLVDKPDMRSAMDRYRNVLRRAGMTGECSPHSMRYAYAENSGQFHEANGLNDKEVLAMISMDLGHGDGRGRYIAQVYRQTNDEGE</sequence>
<dbReference type="GO" id="GO:0003677">
    <property type="term" value="F:DNA binding"/>
    <property type="evidence" value="ECO:0007669"/>
    <property type="project" value="UniProtKB-UniRule"/>
</dbReference>
<name>A0A3S4EP57_SALET</name>
<dbReference type="InterPro" id="IPR044068">
    <property type="entry name" value="CB"/>
</dbReference>
<feature type="domain" description="Core-binding (CB)" evidence="6">
    <location>
        <begin position="13"/>
        <end position="100"/>
    </location>
</feature>
<protein>
    <submittedName>
        <fullName evidence="7">DNA-binding protein</fullName>
    </submittedName>
</protein>
<evidence type="ECO:0000313" key="8">
    <source>
        <dbReference type="Proteomes" id="UP000276345"/>
    </source>
</evidence>
<dbReference type="InterPro" id="IPR010998">
    <property type="entry name" value="Integrase_recombinase_N"/>
</dbReference>
<evidence type="ECO:0000313" key="7">
    <source>
        <dbReference type="EMBL" id="VEA03538.1"/>
    </source>
</evidence>
<keyword evidence="1" id="KW-0229">DNA integration</keyword>
<accession>A0A3S4EP57</accession>
<dbReference type="GO" id="GO:0015074">
    <property type="term" value="P:DNA integration"/>
    <property type="evidence" value="ECO:0007669"/>
    <property type="project" value="UniProtKB-KW"/>
</dbReference>
<keyword evidence="3" id="KW-0233">DNA recombination</keyword>
<dbReference type="Pfam" id="PF12835">
    <property type="entry name" value="Integrase_1"/>
    <property type="match status" value="1"/>
</dbReference>
<dbReference type="PROSITE" id="PS51900">
    <property type="entry name" value="CB"/>
    <property type="match status" value="1"/>
</dbReference>
<reference evidence="7 8" key="1">
    <citation type="submission" date="2018-12" db="EMBL/GenBank/DDBJ databases">
        <authorList>
            <consortium name="Pathogen Informatics"/>
        </authorList>
    </citation>
    <scope>NUCLEOTIDE SEQUENCE [LARGE SCALE GENOMIC DNA]</scope>
    <source>
        <strain evidence="7 8">NCTC7406</strain>
    </source>
</reference>
<evidence type="ECO:0000259" key="6">
    <source>
        <dbReference type="PROSITE" id="PS51900"/>
    </source>
</evidence>
<dbReference type="GO" id="GO:0006310">
    <property type="term" value="P:DNA recombination"/>
    <property type="evidence" value="ECO:0007669"/>
    <property type="project" value="UniProtKB-KW"/>
</dbReference>
<dbReference type="InterPro" id="IPR013762">
    <property type="entry name" value="Integrase-like_cat_sf"/>
</dbReference>
<dbReference type="Pfam" id="PF12834">
    <property type="entry name" value="Phage_int_SAM_2"/>
    <property type="match status" value="1"/>
</dbReference>
<dbReference type="InterPro" id="IPR011010">
    <property type="entry name" value="DNA_brk_join_enz"/>
</dbReference>
<dbReference type="Gene3D" id="1.10.150.130">
    <property type="match status" value="1"/>
</dbReference>
<feature type="region of interest" description="Disordered" evidence="5">
    <location>
        <begin position="107"/>
        <end position="133"/>
    </location>
</feature>
<evidence type="ECO:0000256" key="5">
    <source>
        <dbReference type="SAM" id="MobiDB-lite"/>
    </source>
</evidence>
<dbReference type="Proteomes" id="UP000276345">
    <property type="component" value="Chromosome"/>
</dbReference>
<dbReference type="SUPFAM" id="SSF56349">
    <property type="entry name" value="DNA breaking-rejoining enzymes"/>
    <property type="match status" value="1"/>
</dbReference>
<keyword evidence="2 4" id="KW-0238">DNA-binding</keyword>